<feature type="compositionally biased region" description="Basic residues" evidence="17">
    <location>
        <begin position="1"/>
        <end position="17"/>
    </location>
</feature>
<protein>
    <recommendedName>
        <fullName evidence="19">G-protein coupled receptors family 3 profile domain-containing protein</fullName>
    </recommendedName>
</protein>
<keyword evidence="13" id="KW-0807">Transducer</keyword>
<dbReference type="GO" id="GO:0043005">
    <property type="term" value="C:neuron projection"/>
    <property type="evidence" value="ECO:0007669"/>
    <property type="project" value="UniProtKB-SubCell"/>
</dbReference>
<organism evidence="20 21">
    <name type="scientific">Anopheles atroparvus</name>
    <name type="common">European mosquito</name>
    <dbReference type="NCBI Taxonomy" id="41427"/>
    <lineage>
        <taxon>Eukaryota</taxon>
        <taxon>Metazoa</taxon>
        <taxon>Ecdysozoa</taxon>
        <taxon>Arthropoda</taxon>
        <taxon>Hexapoda</taxon>
        <taxon>Insecta</taxon>
        <taxon>Pterygota</taxon>
        <taxon>Neoptera</taxon>
        <taxon>Endopterygota</taxon>
        <taxon>Diptera</taxon>
        <taxon>Nematocera</taxon>
        <taxon>Culicoidea</taxon>
        <taxon>Culicidae</taxon>
        <taxon>Anophelinae</taxon>
        <taxon>Anopheles</taxon>
    </lineage>
</organism>
<feature type="transmembrane region" description="Helical" evidence="18">
    <location>
        <begin position="398"/>
        <end position="421"/>
    </location>
</feature>
<keyword evidence="7" id="KW-0770">Synapse</keyword>
<evidence type="ECO:0000256" key="4">
    <source>
        <dbReference type="ARBA" id="ARBA00022692"/>
    </source>
</evidence>
<evidence type="ECO:0000256" key="16">
    <source>
        <dbReference type="ARBA" id="ARBA00034104"/>
    </source>
</evidence>
<keyword evidence="11" id="KW-0675">Receptor</keyword>
<dbReference type="InterPro" id="IPR043458">
    <property type="entry name" value="GPR158/179"/>
</dbReference>
<feature type="region of interest" description="Disordered" evidence="17">
    <location>
        <begin position="70"/>
        <end position="111"/>
    </location>
</feature>
<dbReference type="EnsemblMetazoa" id="ENSAATROPT003051">
    <property type="protein sequence ID" value="ENSAATROPP002928"/>
    <property type="gene ID" value="ENSAATROPG002414"/>
</dbReference>
<reference evidence="20" key="1">
    <citation type="submission" date="2024-04" db="UniProtKB">
        <authorList>
            <consortium name="EnsemblMetazoa"/>
        </authorList>
    </citation>
    <scope>IDENTIFICATION</scope>
    <source>
        <strain evidence="20">EBRO</strain>
    </source>
</reference>
<feature type="transmembrane region" description="Helical" evidence="18">
    <location>
        <begin position="531"/>
        <end position="551"/>
    </location>
</feature>
<dbReference type="Pfam" id="PF00003">
    <property type="entry name" value="7tm_3"/>
    <property type="match status" value="1"/>
</dbReference>
<keyword evidence="12" id="KW-0325">Glycoprotein</keyword>
<keyword evidence="21" id="KW-1185">Reference proteome</keyword>
<comment type="subcellular location">
    <subcellularLocation>
        <location evidence="1">Cell projection</location>
        <location evidence="1">Neuron projection</location>
    </subcellularLocation>
    <subcellularLocation>
        <location evidence="16">Postsynaptic cell membrane</location>
        <topology evidence="16">Multi-pass membrane protein</topology>
    </subcellularLocation>
</comment>
<keyword evidence="6 18" id="KW-1133">Transmembrane helix</keyword>
<evidence type="ECO:0000256" key="7">
    <source>
        <dbReference type="ARBA" id="ARBA00023018"/>
    </source>
</evidence>
<accession>A0AAG5CWT2</accession>
<dbReference type="InterPro" id="IPR017978">
    <property type="entry name" value="GPCR_3_C"/>
</dbReference>
<keyword evidence="15" id="KW-0966">Cell projection</keyword>
<evidence type="ECO:0000256" key="14">
    <source>
        <dbReference type="ARBA" id="ARBA00023257"/>
    </source>
</evidence>
<feature type="transmembrane region" description="Helical" evidence="18">
    <location>
        <begin position="365"/>
        <end position="386"/>
    </location>
</feature>
<keyword evidence="8" id="KW-0297">G-protein coupled receptor</keyword>
<dbReference type="Proteomes" id="UP000075880">
    <property type="component" value="Unassembled WGS sequence"/>
</dbReference>
<feature type="transmembrane region" description="Helical" evidence="18">
    <location>
        <begin position="563"/>
        <end position="581"/>
    </location>
</feature>
<evidence type="ECO:0000256" key="2">
    <source>
        <dbReference type="ARBA" id="ARBA00007242"/>
    </source>
</evidence>
<dbReference type="AlphaFoldDB" id="A0AAG5CWT2"/>
<evidence type="ECO:0000256" key="13">
    <source>
        <dbReference type="ARBA" id="ARBA00023224"/>
    </source>
</evidence>
<feature type="transmembrane region" description="Helical" evidence="18">
    <location>
        <begin position="433"/>
        <end position="451"/>
    </location>
</feature>
<feature type="domain" description="G-protein coupled receptors family 3 profile" evidence="19">
    <location>
        <begin position="379"/>
        <end position="619"/>
    </location>
</feature>
<evidence type="ECO:0000313" key="20">
    <source>
        <dbReference type="EnsemblMetazoa" id="ENSAATROPP002928"/>
    </source>
</evidence>
<dbReference type="GO" id="GO:0004930">
    <property type="term" value="F:G protein-coupled receptor activity"/>
    <property type="evidence" value="ECO:0007669"/>
    <property type="project" value="UniProtKB-KW"/>
</dbReference>
<feature type="region of interest" description="Disordered" evidence="17">
    <location>
        <begin position="726"/>
        <end position="777"/>
    </location>
</feature>
<evidence type="ECO:0000256" key="15">
    <source>
        <dbReference type="ARBA" id="ARBA00023273"/>
    </source>
</evidence>
<evidence type="ECO:0000259" key="19">
    <source>
        <dbReference type="PROSITE" id="PS50259"/>
    </source>
</evidence>
<evidence type="ECO:0000256" key="11">
    <source>
        <dbReference type="ARBA" id="ARBA00023170"/>
    </source>
</evidence>
<keyword evidence="5" id="KW-0732">Signal</keyword>
<comment type="similarity">
    <text evidence="2">Belongs to the G-protein coupled receptor 3 family.</text>
</comment>
<evidence type="ECO:0000256" key="9">
    <source>
        <dbReference type="ARBA" id="ARBA00023136"/>
    </source>
</evidence>
<evidence type="ECO:0000256" key="12">
    <source>
        <dbReference type="ARBA" id="ARBA00023180"/>
    </source>
</evidence>
<feature type="compositionally biased region" description="Low complexity" evidence="17">
    <location>
        <begin position="759"/>
        <end position="777"/>
    </location>
</feature>
<feature type="region of interest" description="Disordered" evidence="17">
    <location>
        <begin position="1"/>
        <end position="43"/>
    </location>
</feature>
<dbReference type="CDD" id="cd15293">
    <property type="entry name" value="7tmC_GPR158-like"/>
    <property type="match status" value="1"/>
</dbReference>
<feature type="transmembrane region" description="Helical" evidence="18">
    <location>
        <begin position="472"/>
        <end position="495"/>
    </location>
</feature>
<keyword evidence="10" id="KW-1015">Disulfide bond</keyword>
<name>A0AAG5CWT2_ANOAO</name>
<keyword evidence="3" id="KW-1003">Cell membrane</keyword>
<keyword evidence="4 18" id="KW-0812">Transmembrane</keyword>
<dbReference type="PANTHER" id="PTHR32546">
    <property type="entry name" value="G-PROTEIN COUPLED RECEPTOR 158-RELATED"/>
    <property type="match status" value="1"/>
</dbReference>
<feature type="compositionally biased region" description="Low complexity" evidence="17">
    <location>
        <begin position="77"/>
        <end position="96"/>
    </location>
</feature>
<evidence type="ECO:0000256" key="5">
    <source>
        <dbReference type="ARBA" id="ARBA00022729"/>
    </source>
</evidence>
<proteinExistence type="inferred from homology"/>
<evidence type="ECO:0000256" key="18">
    <source>
        <dbReference type="SAM" id="Phobius"/>
    </source>
</evidence>
<evidence type="ECO:0000256" key="3">
    <source>
        <dbReference type="ARBA" id="ARBA00022475"/>
    </source>
</evidence>
<evidence type="ECO:0000256" key="17">
    <source>
        <dbReference type="SAM" id="MobiDB-lite"/>
    </source>
</evidence>
<evidence type="ECO:0000313" key="21">
    <source>
        <dbReference type="Proteomes" id="UP000075880"/>
    </source>
</evidence>
<evidence type="ECO:0000256" key="1">
    <source>
        <dbReference type="ARBA" id="ARBA00004487"/>
    </source>
</evidence>
<sequence>MGHRHRHHHHRHRHLNHLARDQLSRAEKPETSPGPPCLASRSRSTQPVKGWLWLAVTLTLLIQTGLSLDHQQPPLPDQQEPQADEQQAGLSTSTATPPLPPCEQRALDEVPPDPFYDVSDITIGAAKSFADFLAGRKIDGAARDERKFALAREKANELASSVLKQDDGLLLAVGIASPRLPLAVVQFRDQIDASHVNLSESKSFLSTYWRELGAAWNQSNGAQFWGAPFRDCGPLYGRWLWPYSVTVESQGYKIVASAFIAADVDQCNDALESIFGRRHVCDRESTFCLLAELDASKPRGKYTCVCRPGYYIPNESIQGFSSEKNNDGNVGNFSCIPCPSACECDSAGSCSSPDEDFSTETLMKATIGAILGACMLCCLVLALIVFRQRKCKTIATGMWTILETILFGILLLYIAVALHFLQASTVRCLLEPWCRELGFIICYGAIVLKLYRHLVEFRTRKAHRWVVRDLDLLRYLCAMIVAVLCYLAAFTATSLDFLQYSELVWQMDQPQSMAPAEQVASNMCRPMRWDYVTEAGELLILGFGLQLAIASRNANTQFRERQFLVASILIEFLVSSTFYILRFWYLEEFNPSTLFLALFVRSQLTNTVTLGLIFLPKLWYQHKQVRSLAHDVSFRLPVDAFKGAHESTHHGGALGTYAGICMGDPEVGDVTISEMSPEDIRAELKRLYTQLEYLKNKTLRQDNPHISKRRGGRKVAHRRFSLQALSAKHRNNRPAVSEVEVTEAEPSRTPEDSVCSVEGPTDTGTGTGEISGISSSK</sequence>
<dbReference type="GO" id="GO:0045211">
    <property type="term" value="C:postsynaptic membrane"/>
    <property type="evidence" value="ECO:0007669"/>
    <property type="project" value="UniProtKB-SubCell"/>
</dbReference>
<keyword evidence="14" id="KW-0628">Postsynaptic cell membrane</keyword>
<evidence type="ECO:0000256" key="10">
    <source>
        <dbReference type="ARBA" id="ARBA00023157"/>
    </source>
</evidence>
<dbReference type="Pfam" id="PF22572">
    <property type="entry name" value="GPR158_179_EC"/>
    <property type="match status" value="1"/>
</dbReference>
<keyword evidence="9 18" id="KW-0472">Membrane</keyword>
<feature type="compositionally biased region" description="Basic and acidic residues" evidence="17">
    <location>
        <begin position="18"/>
        <end position="30"/>
    </location>
</feature>
<evidence type="ECO:0000256" key="8">
    <source>
        <dbReference type="ARBA" id="ARBA00023040"/>
    </source>
</evidence>
<dbReference type="InterPro" id="IPR054714">
    <property type="entry name" value="GPR158_179_extracellular"/>
</dbReference>
<evidence type="ECO:0000256" key="6">
    <source>
        <dbReference type="ARBA" id="ARBA00022989"/>
    </source>
</evidence>
<dbReference type="PROSITE" id="PS50259">
    <property type="entry name" value="G_PROTEIN_RECEP_F3_4"/>
    <property type="match status" value="1"/>
</dbReference>
<dbReference type="PANTHER" id="PTHR32546:SF26">
    <property type="entry name" value="SMOG, ISOFORM D"/>
    <property type="match status" value="1"/>
</dbReference>